<comment type="caution">
    <text evidence="3">The sequence shown here is derived from an EMBL/GenBank/DDBJ whole genome shotgun (WGS) entry which is preliminary data.</text>
</comment>
<dbReference type="CDD" id="cd00154">
    <property type="entry name" value="Rab"/>
    <property type="match status" value="1"/>
</dbReference>
<dbReference type="PANTHER" id="PTHR47977">
    <property type="entry name" value="RAS-RELATED PROTEIN RAB"/>
    <property type="match status" value="1"/>
</dbReference>
<dbReference type="PRINTS" id="PR00449">
    <property type="entry name" value="RASTRNSFRMNG"/>
</dbReference>
<dbReference type="AlphaFoldDB" id="A0A098S811"/>
<dbReference type="SMART" id="SM00173">
    <property type="entry name" value="RAS"/>
    <property type="match status" value="1"/>
</dbReference>
<organism evidence="3 4">
    <name type="scientific">Phaeodactylibacter xiamenensis</name>
    <dbReference type="NCBI Taxonomy" id="1524460"/>
    <lineage>
        <taxon>Bacteria</taxon>
        <taxon>Pseudomonadati</taxon>
        <taxon>Bacteroidota</taxon>
        <taxon>Saprospiria</taxon>
        <taxon>Saprospirales</taxon>
        <taxon>Haliscomenobacteraceae</taxon>
        <taxon>Phaeodactylibacter</taxon>
    </lineage>
</organism>
<sequence>MTSRKVLITGSFAVGKTSLFHRFVYNTFSDQYLTTIGVKVDKRVVDVSGEPLSLILWDIAGEVSQKKVPKTYFLGASAVIYVFDLSRKQTADNLKSDLKLIQKILPGCLIKVVGNKKDLVSEEELIILERTHNPDFLTSAKTGENVETLFMEIASELVSY</sequence>
<keyword evidence="1" id="KW-0547">Nucleotide-binding</keyword>
<proteinExistence type="predicted"/>
<protein>
    <submittedName>
        <fullName evidence="3">Small GTP-binding protein, Ras family</fullName>
    </submittedName>
</protein>
<evidence type="ECO:0000256" key="2">
    <source>
        <dbReference type="ARBA" id="ARBA00023134"/>
    </source>
</evidence>
<dbReference type="Proteomes" id="UP000029736">
    <property type="component" value="Unassembled WGS sequence"/>
</dbReference>
<dbReference type="STRING" id="1524460.IX84_12820"/>
<dbReference type="InterPro" id="IPR001806">
    <property type="entry name" value="Small_GTPase"/>
</dbReference>
<dbReference type="InterPro" id="IPR005225">
    <property type="entry name" value="Small_GTP-bd"/>
</dbReference>
<dbReference type="SUPFAM" id="SSF52540">
    <property type="entry name" value="P-loop containing nucleoside triphosphate hydrolases"/>
    <property type="match status" value="1"/>
</dbReference>
<name>A0A098S811_9BACT</name>
<dbReference type="GO" id="GO:0003924">
    <property type="term" value="F:GTPase activity"/>
    <property type="evidence" value="ECO:0007669"/>
    <property type="project" value="InterPro"/>
</dbReference>
<dbReference type="NCBIfam" id="TIGR00231">
    <property type="entry name" value="small_GTP"/>
    <property type="match status" value="1"/>
</dbReference>
<gene>
    <name evidence="3" type="ORF">IX84_12820</name>
</gene>
<accession>A0A098S811</accession>
<evidence type="ECO:0000313" key="3">
    <source>
        <dbReference type="EMBL" id="KGE87783.1"/>
    </source>
</evidence>
<dbReference type="PROSITE" id="PS51419">
    <property type="entry name" value="RAB"/>
    <property type="match status" value="1"/>
</dbReference>
<dbReference type="SMART" id="SM00175">
    <property type="entry name" value="RAB"/>
    <property type="match status" value="1"/>
</dbReference>
<dbReference type="SMART" id="SM00174">
    <property type="entry name" value="RHO"/>
    <property type="match status" value="1"/>
</dbReference>
<reference evidence="3 4" key="1">
    <citation type="journal article" date="2014" name="Int. J. Syst. Evol. Microbiol.">
        <title>Phaeodactylibacter xiamenensis gen. nov., sp. nov., a member of the family Saprospiraceae isolated from the marine alga Phaeodactylum tricornutum.</title>
        <authorList>
            <person name="Chen Z.Jr."/>
            <person name="Lei X."/>
            <person name="Lai Q."/>
            <person name="Li Y."/>
            <person name="Zhang B."/>
            <person name="Zhang J."/>
            <person name="Zhang H."/>
            <person name="Yang L."/>
            <person name="Zheng W."/>
            <person name="Tian Y."/>
            <person name="Yu Z."/>
            <person name="Xu H.Jr."/>
            <person name="Zheng T."/>
        </authorList>
    </citation>
    <scope>NUCLEOTIDE SEQUENCE [LARGE SCALE GENOMIC DNA]</scope>
    <source>
        <strain evidence="3 4">KD52</strain>
    </source>
</reference>
<evidence type="ECO:0000313" key="4">
    <source>
        <dbReference type="Proteomes" id="UP000029736"/>
    </source>
</evidence>
<keyword evidence="2" id="KW-0342">GTP-binding</keyword>
<evidence type="ECO:0000256" key="1">
    <source>
        <dbReference type="ARBA" id="ARBA00022741"/>
    </source>
</evidence>
<dbReference type="FunFam" id="3.40.50.300:FF:001447">
    <property type="entry name" value="Ras-related protein Rab-1B"/>
    <property type="match status" value="1"/>
</dbReference>
<dbReference type="OrthoDB" id="7957980at2"/>
<dbReference type="RefSeq" id="WP_044220839.1">
    <property type="nucleotide sequence ID" value="NZ_CAKZLC010000122.1"/>
</dbReference>
<dbReference type="InterPro" id="IPR050227">
    <property type="entry name" value="Rab"/>
</dbReference>
<dbReference type="Gene3D" id="3.40.50.300">
    <property type="entry name" value="P-loop containing nucleotide triphosphate hydrolases"/>
    <property type="match status" value="1"/>
</dbReference>
<dbReference type="Pfam" id="PF00071">
    <property type="entry name" value="Ras"/>
    <property type="match status" value="1"/>
</dbReference>
<dbReference type="GO" id="GO:0005525">
    <property type="term" value="F:GTP binding"/>
    <property type="evidence" value="ECO:0007669"/>
    <property type="project" value="UniProtKB-KW"/>
</dbReference>
<dbReference type="InterPro" id="IPR027417">
    <property type="entry name" value="P-loop_NTPase"/>
</dbReference>
<dbReference type="EMBL" id="JPOS01000030">
    <property type="protein sequence ID" value="KGE87783.1"/>
    <property type="molecule type" value="Genomic_DNA"/>
</dbReference>
<keyword evidence="4" id="KW-1185">Reference proteome</keyword>